<dbReference type="InterPro" id="IPR000917">
    <property type="entry name" value="Sulfatase_N"/>
</dbReference>
<evidence type="ECO:0000256" key="5">
    <source>
        <dbReference type="SAM" id="MobiDB-lite"/>
    </source>
</evidence>
<evidence type="ECO:0000313" key="7">
    <source>
        <dbReference type="EMBL" id="OWT56844.1"/>
    </source>
</evidence>
<feature type="domain" description="Sulfatase N-terminal" evidence="6">
    <location>
        <begin position="40"/>
        <end position="454"/>
    </location>
</feature>
<name>A0A225M673_9BURK</name>
<dbReference type="Pfam" id="PF00884">
    <property type="entry name" value="Sulfatase"/>
    <property type="match status" value="1"/>
</dbReference>
<keyword evidence="8" id="KW-1185">Reference proteome</keyword>
<dbReference type="PANTHER" id="PTHR42693">
    <property type="entry name" value="ARYLSULFATASE FAMILY MEMBER"/>
    <property type="match status" value="1"/>
</dbReference>
<feature type="compositionally biased region" description="Basic and acidic residues" evidence="5">
    <location>
        <begin position="1"/>
        <end position="18"/>
    </location>
</feature>
<dbReference type="OrthoDB" id="9766107at2"/>
<dbReference type="AlphaFoldDB" id="A0A225M673"/>
<protein>
    <submittedName>
        <fullName evidence="7">Arylsulfatase</fullName>
    </submittedName>
</protein>
<keyword evidence="2" id="KW-0479">Metal-binding</keyword>
<dbReference type="InterPro" id="IPR050738">
    <property type="entry name" value="Sulfatase"/>
</dbReference>
<evidence type="ECO:0000256" key="1">
    <source>
        <dbReference type="ARBA" id="ARBA00008779"/>
    </source>
</evidence>
<dbReference type="GO" id="GO:0046872">
    <property type="term" value="F:metal ion binding"/>
    <property type="evidence" value="ECO:0007669"/>
    <property type="project" value="UniProtKB-KW"/>
</dbReference>
<proteinExistence type="inferred from homology"/>
<dbReference type="RefSeq" id="WP_088604851.1">
    <property type="nucleotide sequence ID" value="NZ_NJIH01000010.1"/>
</dbReference>
<accession>A0A225M673</accession>
<dbReference type="InterPro" id="IPR024607">
    <property type="entry name" value="Sulfatase_CS"/>
</dbReference>
<evidence type="ECO:0000256" key="2">
    <source>
        <dbReference type="ARBA" id="ARBA00022723"/>
    </source>
</evidence>
<dbReference type="Gene3D" id="3.30.1120.10">
    <property type="match status" value="1"/>
</dbReference>
<dbReference type="CDD" id="cd16025">
    <property type="entry name" value="PAS_like"/>
    <property type="match status" value="1"/>
</dbReference>
<dbReference type="PROSITE" id="PS00523">
    <property type="entry name" value="SULFATASE_1"/>
    <property type="match status" value="1"/>
</dbReference>
<dbReference type="Proteomes" id="UP000214603">
    <property type="component" value="Unassembled WGS sequence"/>
</dbReference>
<comment type="caution">
    <text evidence="7">The sequence shown here is derived from an EMBL/GenBank/DDBJ whole genome shotgun (WGS) entry which is preliminary data.</text>
</comment>
<keyword evidence="3" id="KW-0378">Hydrolase</keyword>
<reference evidence="8" key="1">
    <citation type="submission" date="2017-06" db="EMBL/GenBank/DDBJ databases">
        <title>Herbaspirillum phytohormonus sp. nov., isolated from the root nodule of Robinia pseudoacacia in lead-zinc mine.</title>
        <authorList>
            <person name="Fan M."/>
            <person name="Lin Y."/>
        </authorList>
    </citation>
    <scope>NUCLEOTIDE SEQUENCE [LARGE SCALE GENOMIC DNA]</scope>
    <source>
        <strain evidence="8">SC-089</strain>
    </source>
</reference>
<evidence type="ECO:0000259" key="6">
    <source>
        <dbReference type="Pfam" id="PF00884"/>
    </source>
</evidence>
<feature type="region of interest" description="Disordered" evidence="5">
    <location>
        <begin position="1"/>
        <end position="26"/>
    </location>
</feature>
<sequence length="780" mass="86452">MKNRDELPPKDPEFEGKIGKTYADSVPDFPKPVQPPAGAPNVVLVLLDDVGFGHPSTFGGPVSMPTLDRLARRGLKYNRFHTTAMCTPTRAAVLTGRNHHNVASGSIANLATGFPGYNGIWPRDSACVAQILRSNGYSTGAFGKWHNTPEWETSPVGPFDRWPTGMGFEYFYGFLGADCNQWDPPIIENTRPVIRRETKKKDLHLDEDLADHAIDWIRMHRAVDPSRPFFLYFAPGTAHSPHHAPKEWIDKYRGCFDHGWDSQREQTFARQRELGIIPAHAELTPRPPEIPAWSEATDDEKKLGARLMEAFAGALSHCDHQIGRVMEELAAQGIDDDTLVIFIAGDNGPSAEGTLQGQINKWGNLNGAPQTLAQMLERIDDIGGPMSYTNYPVGWAWAGSAPMQWVKQIASHFGGTRNGVVVSWPRKIADRGTLREQFHHCIDIVPTILEATGIPAPASVNGIEQAGIEGVSMMYSFDKSDAPSTRRTQYFELFGHRAIYHEGWVAGVRHRGRLPWQIAGGGSTGDFDSDPWELYHVDIDFSQARDLAATHPEKLRELQLLWWEQAQRGKVLPLDDRYGERYHQGPSPSEGRTHFVYQSGVFGIPEGSAPNLKGRSHRITADLTIPVEGPEGMLVTAGGRFGGYGMYVRKGHLHYVHNLSGEERYTVVSTVPVPAGRTEITMTFTVDQKKLGSGGHVQFTFNGVEAGGGYVPRTVPIQYSYTETFDVGLDTGTPIDETYSCPFPFTGQIHRLTVDVLDDLSAADRAEEERLVSQARHDNE</sequence>
<dbReference type="SUPFAM" id="SSF53649">
    <property type="entry name" value="Alkaline phosphatase-like"/>
    <property type="match status" value="1"/>
</dbReference>
<keyword evidence="4" id="KW-0106">Calcium</keyword>
<dbReference type="Gene3D" id="3.40.720.10">
    <property type="entry name" value="Alkaline Phosphatase, subunit A"/>
    <property type="match status" value="1"/>
</dbReference>
<dbReference type="PANTHER" id="PTHR42693:SF43">
    <property type="entry name" value="BLL2667 PROTEIN"/>
    <property type="match status" value="1"/>
</dbReference>
<evidence type="ECO:0000313" key="8">
    <source>
        <dbReference type="Proteomes" id="UP000214603"/>
    </source>
</evidence>
<dbReference type="InterPro" id="IPR017850">
    <property type="entry name" value="Alkaline_phosphatase_core_sf"/>
</dbReference>
<dbReference type="EMBL" id="NJIH01000010">
    <property type="protein sequence ID" value="OWT56844.1"/>
    <property type="molecule type" value="Genomic_DNA"/>
</dbReference>
<evidence type="ECO:0000256" key="3">
    <source>
        <dbReference type="ARBA" id="ARBA00022801"/>
    </source>
</evidence>
<comment type="similarity">
    <text evidence="1">Belongs to the sulfatase family.</text>
</comment>
<evidence type="ECO:0000256" key="4">
    <source>
        <dbReference type="ARBA" id="ARBA00022837"/>
    </source>
</evidence>
<dbReference type="GO" id="GO:0016787">
    <property type="term" value="F:hydrolase activity"/>
    <property type="evidence" value="ECO:0007669"/>
    <property type="project" value="UniProtKB-KW"/>
</dbReference>
<gene>
    <name evidence="7" type="ORF">CEY11_18365</name>
</gene>
<organism evidence="7 8">
    <name type="scientific">Candidimonas nitroreducens</name>
    <dbReference type="NCBI Taxonomy" id="683354"/>
    <lineage>
        <taxon>Bacteria</taxon>
        <taxon>Pseudomonadati</taxon>
        <taxon>Pseudomonadota</taxon>
        <taxon>Betaproteobacteria</taxon>
        <taxon>Burkholderiales</taxon>
        <taxon>Alcaligenaceae</taxon>
        <taxon>Candidimonas</taxon>
    </lineage>
</organism>